<evidence type="ECO:0000256" key="1">
    <source>
        <dbReference type="SAM" id="MobiDB-lite"/>
    </source>
</evidence>
<dbReference type="InParanoid" id="A0A194XKV9"/>
<name>A0A194XKV9_MOLSC</name>
<reference evidence="2 3" key="1">
    <citation type="submission" date="2015-10" db="EMBL/GenBank/DDBJ databases">
        <title>Full genome of DAOMC 229536 Phialocephala scopiformis, a fungal endophyte of spruce producing the potent anti-insectan compound rugulosin.</title>
        <authorList>
            <consortium name="DOE Joint Genome Institute"/>
            <person name="Walker A.K."/>
            <person name="Frasz S.L."/>
            <person name="Seifert K.A."/>
            <person name="Miller J.D."/>
            <person name="Mondo S.J."/>
            <person name="Labutti K."/>
            <person name="Lipzen A."/>
            <person name="Dockter R."/>
            <person name="Kennedy M."/>
            <person name="Grigoriev I.V."/>
            <person name="Spatafora J.W."/>
        </authorList>
    </citation>
    <scope>NUCLEOTIDE SEQUENCE [LARGE SCALE GENOMIC DNA]</scope>
    <source>
        <strain evidence="2 3">CBS 120377</strain>
    </source>
</reference>
<accession>A0A194XKV9</accession>
<evidence type="ECO:0000313" key="3">
    <source>
        <dbReference type="Proteomes" id="UP000070700"/>
    </source>
</evidence>
<dbReference type="Proteomes" id="UP000070700">
    <property type="component" value="Unassembled WGS sequence"/>
</dbReference>
<dbReference type="GeneID" id="28824175"/>
<sequence length="108" mass="11444">MPPKSVKKIAAATASSSRPRLARGAKVKKPTLDNVAPPPPPPKKKAARPKERPSSSTPEAEAEGDDIDAAHIKPPSTSNSKPKPTPEKKTPKTTAKKITKKPTSQPRT</sequence>
<feature type="compositionally biased region" description="Low complexity" evidence="1">
    <location>
        <begin position="73"/>
        <end position="82"/>
    </location>
</feature>
<keyword evidence="3" id="KW-1185">Reference proteome</keyword>
<feature type="region of interest" description="Disordered" evidence="1">
    <location>
        <begin position="1"/>
        <end position="108"/>
    </location>
</feature>
<proteinExistence type="predicted"/>
<dbReference type="EMBL" id="KQ947409">
    <property type="protein sequence ID" value="KUJ20412.1"/>
    <property type="molecule type" value="Genomic_DNA"/>
</dbReference>
<organism evidence="2 3">
    <name type="scientific">Mollisia scopiformis</name>
    <name type="common">Conifer needle endophyte fungus</name>
    <name type="synonym">Phialocephala scopiformis</name>
    <dbReference type="NCBI Taxonomy" id="149040"/>
    <lineage>
        <taxon>Eukaryota</taxon>
        <taxon>Fungi</taxon>
        <taxon>Dikarya</taxon>
        <taxon>Ascomycota</taxon>
        <taxon>Pezizomycotina</taxon>
        <taxon>Leotiomycetes</taxon>
        <taxon>Helotiales</taxon>
        <taxon>Mollisiaceae</taxon>
        <taxon>Mollisia</taxon>
    </lineage>
</organism>
<gene>
    <name evidence="2" type="ORF">LY89DRAFT_682151</name>
</gene>
<protein>
    <submittedName>
        <fullName evidence="2">Uncharacterized protein</fullName>
    </submittedName>
</protein>
<evidence type="ECO:0000313" key="2">
    <source>
        <dbReference type="EMBL" id="KUJ20412.1"/>
    </source>
</evidence>
<dbReference type="KEGG" id="psco:LY89DRAFT_682151"/>
<dbReference type="AlphaFoldDB" id="A0A194XKV9"/>
<feature type="compositionally biased region" description="Basic residues" evidence="1">
    <location>
        <begin position="20"/>
        <end position="29"/>
    </location>
</feature>
<dbReference type="RefSeq" id="XP_018074767.1">
    <property type="nucleotide sequence ID" value="XM_018214449.1"/>
</dbReference>